<sequence>MAYNKRSSKLEEIFPKKQRAKRINEKQNKIVLKMIMKKMKQKSMLKMGKANQTAIMVKA</sequence>
<comment type="caution">
    <text evidence="1">The sequence shown here is derived from an EMBL/GenBank/DDBJ whole genome shotgun (WGS) entry which is preliminary data.</text>
</comment>
<dbReference type="AlphaFoldDB" id="A0A7J6HVG8"/>
<gene>
    <name evidence="1" type="ORF">G4B88_022306</name>
</gene>
<organism evidence="1 2">
    <name type="scientific">Cannabis sativa</name>
    <name type="common">Hemp</name>
    <name type="synonym">Marijuana</name>
    <dbReference type="NCBI Taxonomy" id="3483"/>
    <lineage>
        <taxon>Eukaryota</taxon>
        <taxon>Viridiplantae</taxon>
        <taxon>Streptophyta</taxon>
        <taxon>Embryophyta</taxon>
        <taxon>Tracheophyta</taxon>
        <taxon>Spermatophyta</taxon>
        <taxon>Magnoliopsida</taxon>
        <taxon>eudicotyledons</taxon>
        <taxon>Gunneridae</taxon>
        <taxon>Pentapetalae</taxon>
        <taxon>rosids</taxon>
        <taxon>fabids</taxon>
        <taxon>Rosales</taxon>
        <taxon>Cannabaceae</taxon>
        <taxon>Cannabis</taxon>
    </lineage>
</organism>
<dbReference type="Proteomes" id="UP000583929">
    <property type="component" value="Unassembled WGS sequence"/>
</dbReference>
<keyword evidence="2" id="KW-1185">Reference proteome</keyword>
<accession>A0A7J6HVG8</accession>
<proteinExistence type="predicted"/>
<protein>
    <submittedName>
        <fullName evidence="1">Uncharacterized protein</fullName>
    </submittedName>
</protein>
<dbReference type="EMBL" id="JAATIQ010000021">
    <property type="protein sequence ID" value="KAF4399223.1"/>
    <property type="molecule type" value="Genomic_DNA"/>
</dbReference>
<name>A0A7J6HVG8_CANSA</name>
<reference evidence="1 2" key="1">
    <citation type="journal article" date="2020" name="bioRxiv">
        <title>Sequence and annotation of 42 cannabis genomes reveals extensive copy number variation in cannabinoid synthesis and pathogen resistance genes.</title>
        <authorList>
            <person name="Mckernan K.J."/>
            <person name="Helbert Y."/>
            <person name="Kane L.T."/>
            <person name="Ebling H."/>
            <person name="Zhang L."/>
            <person name="Liu B."/>
            <person name="Eaton Z."/>
            <person name="Mclaughlin S."/>
            <person name="Kingan S."/>
            <person name="Baybayan P."/>
            <person name="Concepcion G."/>
            <person name="Jordan M."/>
            <person name="Riva A."/>
            <person name="Barbazuk W."/>
            <person name="Harkins T."/>
        </authorList>
    </citation>
    <scope>NUCLEOTIDE SEQUENCE [LARGE SCALE GENOMIC DNA]</scope>
    <source>
        <strain evidence="2">cv. Jamaican Lion 4</strain>
        <tissue evidence="1">Leaf</tissue>
    </source>
</reference>
<evidence type="ECO:0000313" key="2">
    <source>
        <dbReference type="Proteomes" id="UP000583929"/>
    </source>
</evidence>
<evidence type="ECO:0000313" key="1">
    <source>
        <dbReference type="EMBL" id="KAF4399223.1"/>
    </source>
</evidence>